<dbReference type="InterPro" id="IPR000045">
    <property type="entry name" value="Prepilin_IV_endopep_pep"/>
</dbReference>
<feature type="domain" description="Prepilin type IV endopeptidase peptidase" evidence="2">
    <location>
        <begin position="13"/>
        <end position="135"/>
    </location>
</feature>
<sequence>MRIMIEEVIRVILAVITFSIAGIMDWRTREINPYIWLPSLIIGIFLGIHKAVNGLSIYQIISLVISIVIAVIVTIMVFLFRLMGGADFLAIITFISLYPYTQLTNLIAYHKKFSSIIINIYNIILIMPPIITVLLIYTIIMLFFLIYNTLCNLRHVNVLNYLGFPLYKKIYFIVFHKIIDIDTLFKRRFYYPIFIPGKVDRISFNIYEDDLSWREKLKDMPKETMIIASWGIPMATFLSISVLIYSITYFICIFS</sequence>
<feature type="transmembrane region" description="Helical" evidence="1">
    <location>
        <begin position="88"/>
        <end position="108"/>
    </location>
</feature>
<organism evidence="3">
    <name type="scientific">Ignisphaera aggregans</name>
    <dbReference type="NCBI Taxonomy" id="334771"/>
    <lineage>
        <taxon>Archaea</taxon>
        <taxon>Thermoproteota</taxon>
        <taxon>Thermoprotei</taxon>
        <taxon>Desulfurococcales</taxon>
        <taxon>Desulfurococcaceae</taxon>
        <taxon>Ignisphaera</taxon>
    </lineage>
</organism>
<evidence type="ECO:0000256" key="1">
    <source>
        <dbReference type="SAM" id="Phobius"/>
    </source>
</evidence>
<keyword evidence="1" id="KW-0472">Membrane</keyword>
<evidence type="ECO:0000259" key="2">
    <source>
        <dbReference type="Pfam" id="PF01478"/>
    </source>
</evidence>
<keyword evidence="1" id="KW-0812">Transmembrane</keyword>
<protein>
    <recommendedName>
        <fullName evidence="2">Prepilin type IV endopeptidase peptidase domain-containing protein</fullName>
    </recommendedName>
</protein>
<dbReference type="Gene3D" id="1.20.120.1220">
    <property type="match status" value="1"/>
</dbReference>
<name>A0A7J3QCT0_9CREN</name>
<feature type="transmembrane region" description="Helical" evidence="1">
    <location>
        <begin position="60"/>
        <end position="82"/>
    </location>
</feature>
<reference evidence="3" key="1">
    <citation type="journal article" date="2020" name="mSystems">
        <title>Genome- and Community-Level Interaction Insights into Carbon Utilization and Element Cycling Functions of Hydrothermarchaeota in Hydrothermal Sediment.</title>
        <authorList>
            <person name="Zhou Z."/>
            <person name="Liu Y."/>
            <person name="Xu W."/>
            <person name="Pan J."/>
            <person name="Luo Z.H."/>
            <person name="Li M."/>
        </authorList>
    </citation>
    <scope>NUCLEOTIDE SEQUENCE [LARGE SCALE GENOMIC DNA]</scope>
    <source>
        <strain evidence="3">SpSt-721</strain>
    </source>
</reference>
<keyword evidence="1" id="KW-1133">Transmembrane helix</keyword>
<dbReference type="GO" id="GO:0016020">
    <property type="term" value="C:membrane"/>
    <property type="evidence" value="ECO:0007669"/>
    <property type="project" value="InterPro"/>
</dbReference>
<feature type="transmembrane region" description="Helical" evidence="1">
    <location>
        <begin position="31"/>
        <end position="48"/>
    </location>
</feature>
<feature type="transmembrane region" description="Helical" evidence="1">
    <location>
        <begin position="120"/>
        <end position="146"/>
    </location>
</feature>
<feature type="transmembrane region" description="Helical" evidence="1">
    <location>
        <begin position="7"/>
        <end position="25"/>
    </location>
</feature>
<proteinExistence type="predicted"/>
<dbReference type="Pfam" id="PF01478">
    <property type="entry name" value="Peptidase_A24"/>
    <property type="match status" value="1"/>
</dbReference>
<dbReference type="GO" id="GO:0004190">
    <property type="term" value="F:aspartic-type endopeptidase activity"/>
    <property type="evidence" value="ECO:0007669"/>
    <property type="project" value="InterPro"/>
</dbReference>
<accession>A0A7J3QCT0</accession>
<gene>
    <name evidence="3" type="ORF">ENV02_00285</name>
</gene>
<comment type="caution">
    <text evidence="3">The sequence shown here is derived from an EMBL/GenBank/DDBJ whole genome shotgun (WGS) entry which is preliminary data.</text>
</comment>
<feature type="transmembrane region" description="Helical" evidence="1">
    <location>
        <begin position="226"/>
        <end position="251"/>
    </location>
</feature>
<dbReference type="AlphaFoldDB" id="A0A7J3QCT0"/>
<dbReference type="EMBL" id="DTET01000010">
    <property type="protein sequence ID" value="HGV66240.1"/>
    <property type="molecule type" value="Genomic_DNA"/>
</dbReference>
<evidence type="ECO:0000313" key="3">
    <source>
        <dbReference type="EMBL" id="HGV66240.1"/>
    </source>
</evidence>